<reference evidence="1" key="1">
    <citation type="submission" date="2016-03" db="EMBL/GenBank/DDBJ databases">
        <title>Mechanisms controlling the formation of the plant cell surface in tip-growing cells are functionally conserved among land plants.</title>
        <authorList>
            <person name="Honkanen S."/>
            <person name="Jones V.A."/>
            <person name="Morieri G."/>
            <person name="Champion C."/>
            <person name="Hetherington A.J."/>
            <person name="Kelly S."/>
            <person name="Saint-Marcoux D."/>
            <person name="Proust H."/>
            <person name="Prescott H."/>
            <person name="Dolan L."/>
        </authorList>
    </citation>
    <scope>NUCLEOTIDE SEQUENCE [LARGE SCALE GENOMIC DNA]</scope>
    <source>
        <tissue evidence="1">Whole gametophyte</tissue>
    </source>
</reference>
<dbReference type="AlphaFoldDB" id="A0A176VSC7"/>
<dbReference type="CDD" id="cd00161">
    <property type="entry name" value="beta-trefoil_Ricin-like"/>
    <property type="match status" value="1"/>
</dbReference>
<accession>A0A176VSC7</accession>
<dbReference type="EMBL" id="LVLJ01002910">
    <property type="protein sequence ID" value="OAE23231.1"/>
    <property type="molecule type" value="Genomic_DNA"/>
</dbReference>
<protein>
    <submittedName>
        <fullName evidence="1">Uncharacterized protein</fullName>
    </submittedName>
</protein>
<organism evidence="1 2">
    <name type="scientific">Marchantia polymorpha subsp. ruderalis</name>
    <dbReference type="NCBI Taxonomy" id="1480154"/>
    <lineage>
        <taxon>Eukaryota</taxon>
        <taxon>Viridiplantae</taxon>
        <taxon>Streptophyta</taxon>
        <taxon>Embryophyta</taxon>
        <taxon>Marchantiophyta</taxon>
        <taxon>Marchantiopsida</taxon>
        <taxon>Marchantiidae</taxon>
        <taxon>Marchantiales</taxon>
        <taxon>Marchantiaceae</taxon>
        <taxon>Marchantia</taxon>
    </lineage>
</organism>
<sequence length="331" mass="37729">MAKLTTENMQGIPQPYTPFKLMNADLKKFLAVKSEYPEAPIVEDTDINTLEVYWYLVSSEKREASYNIINMKTGLALTAKNSTSVKTEVYMQTLEEFDENQLWVFIPASFFSFGFYRVQNYSARVELTTKAVENGNSVTTFVLGDGPEIFELQWRFKFSVGDRQGIPPPSTPFRLMNYEHQRFVFGEDKVVFLRDALNNLLEQQFRLVAPPFLSKLRQTYMIQNLQTKGFVTDDGAADGKLKTLQLAEKDVEDERQYWIIVPSKEFAGGFRLRNVKTQGYLLNGPTHLGNQLSTLGSIKEWPDQLCALHPRTLADHVGPLHGSTMLASVVR</sequence>
<comment type="caution">
    <text evidence="1">The sequence shown here is derived from an EMBL/GenBank/DDBJ whole genome shotgun (WGS) entry which is preliminary data.</text>
</comment>
<name>A0A176VSC7_MARPO</name>
<evidence type="ECO:0000313" key="2">
    <source>
        <dbReference type="Proteomes" id="UP000077202"/>
    </source>
</evidence>
<evidence type="ECO:0000313" key="1">
    <source>
        <dbReference type="EMBL" id="OAE23231.1"/>
    </source>
</evidence>
<dbReference type="SUPFAM" id="SSF50370">
    <property type="entry name" value="Ricin B-like lectins"/>
    <property type="match status" value="1"/>
</dbReference>
<dbReference type="InterPro" id="IPR035992">
    <property type="entry name" value="Ricin_B-like_lectins"/>
</dbReference>
<gene>
    <name evidence="1" type="ORF">AXG93_4456s1030</name>
</gene>
<keyword evidence="2" id="KW-1185">Reference proteome</keyword>
<proteinExistence type="predicted"/>
<dbReference type="Proteomes" id="UP000077202">
    <property type="component" value="Unassembled WGS sequence"/>
</dbReference>
<dbReference type="Gene3D" id="2.80.10.50">
    <property type="match status" value="2"/>
</dbReference>